<dbReference type="PANTHER" id="PTHR21301">
    <property type="entry name" value="REVERSE TRANSCRIPTASE"/>
    <property type="match status" value="1"/>
</dbReference>
<sequence>AVSFYNYINSQHPNIRFTMEREVDNKLAFLDILKTFTGLLINYFSFTSFSYKMGLVRTLVDRLYKINNSWLGFHNDIKDFTLILGKNLFPVRMVEKVINRYVS</sequence>
<accession>A0ABN8S1Q8</accession>
<name>A0ABN8S1Q8_9CNID</name>
<evidence type="ECO:0000313" key="2">
    <source>
        <dbReference type="EMBL" id="CAH3185349.1"/>
    </source>
</evidence>
<dbReference type="PANTHER" id="PTHR21301:SF11">
    <property type="entry name" value="GIY-YIG DOMAIN-CONTAINING PROTEIN"/>
    <property type="match status" value="1"/>
</dbReference>
<comment type="caution">
    <text evidence="2">The sequence shown here is derived from an EMBL/GenBank/DDBJ whole genome shotgun (WGS) entry which is preliminary data.</text>
</comment>
<gene>
    <name evidence="2" type="ORF">PEVE_00016068</name>
</gene>
<dbReference type="InterPro" id="IPR058912">
    <property type="entry name" value="HTH_animal"/>
</dbReference>
<protein>
    <recommendedName>
        <fullName evidence="1">Helix-turn-helix domain-containing protein</fullName>
    </recommendedName>
</protein>
<feature type="non-terminal residue" evidence="2">
    <location>
        <position position="1"/>
    </location>
</feature>
<feature type="non-terminal residue" evidence="2">
    <location>
        <position position="103"/>
    </location>
</feature>
<organism evidence="2 3">
    <name type="scientific">Porites evermanni</name>
    <dbReference type="NCBI Taxonomy" id="104178"/>
    <lineage>
        <taxon>Eukaryota</taxon>
        <taxon>Metazoa</taxon>
        <taxon>Cnidaria</taxon>
        <taxon>Anthozoa</taxon>
        <taxon>Hexacorallia</taxon>
        <taxon>Scleractinia</taxon>
        <taxon>Fungiina</taxon>
        <taxon>Poritidae</taxon>
        <taxon>Porites</taxon>
    </lineage>
</organism>
<evidence type="ECO:0000259" key="1">
    <source>
        <dbReference type="Pfam" id="PF26215"/>
    </source>
</evidence>
<proteinExistence type="predicted"/>
<feature type="domain" description="Helix-turn-helix" evidence="1">
    <location>
        <begin position="40"/>
        <end position="99"/>
    </location>
</feature>
<reference evidence="2 3" key="1">
    <citation type="submission" date="2022-05" db="EMBL/GenBank/DDBJ databases">
        <authorList>
            <consortium name="Genoscope - CEA"/>
            <person name="William W."/>
        </authorList>
    </citation>
    <scope>NUCLEOTIDE SEQUENCE [LARGE SCALE GENOMIC DNA]</scope>
</reference>
<dbReference type="Proteomes" id="UP001159427">
    <property type="component" value="Unassembled WGS sequence"/>
</dbReference>
<evidence type="ECO:0000313" key="3">
    <source>
        <dbReference type="Proteomes" id="UP001159427"/>
    </source>
</evidence>
<keyword evidence="3" id="KW-1185">Reference proteome</keyword>
<dbReference type="Pfam" id="PF26215">
    <property type="entry name" value="HTH_animal"/>
    <property type="match status" value="1"/>
</dbReference>
<dbReference type="EMBL" id="CALNXI010002251">
    <property type="protein sequence ID" value="CAH3185349.1"/>
    <property type="molecule type" value="Genomic_DNA"/>
</dbReference>